<name>A0A0E9VLF2_ANGAN</name>
<keyword evidence="1" id="KW-1133">Transmembrane helix</keyword>
<organism evidence="2">
    <name type="scientific">Anguilla anguilla</name>
    <name type="common">European freshwater eel</name>
    <name type="synonym">Muraena anguilla</name>
    <dbReference type="NCBI Taxonomy" id="7936"/>
    <lineage>
        <taxon>Eukaryota</taxon>
        <taxon>Metazoa</taxon>
        <taxon>Chordata</taxon>
        <taxon>Craniata</taxon>
        <taxon>Vertebrata</taxon>
        <taxon>Euteleostomi</taxon>
        <taxon>Actinopterygii</taxon>
        <taxon>Neopterygii</taxon>
        <taxon>Teleostei</taxon>
        <taxon>Anguilliformes</taxon>
        <taxon>Anguillidae</taxon>
        <taxon>Anguilla</taxon>
    </lineage>
</organism>
<reference evidence="2" key="1">
    <citation type="submission" date="2014-11" db="EMBL/GenBank/DDBJ databases">
        <authorList>
            <person name="Amaro Gonzalez C."/>
        </authorList>
    </citation>
    <scope>NUCLEOTIDE SEQUENCE</scope>
</reference>
<accession>A0A0E9VLF2</accession>
<protein>
    <submittedName>
        <fullName evidence="2">Uncharacterized protein</fullName>
    </submittedName>
</protein>
<sequence length="31" mass="3468">MCTIVSKCYEMNLLYVQPLVTMSLCIASALE</sequence>
<keyword evidence="1" id="KW-0812">Transmembrane</keyword>
<reference evidence="2" key="2">
    <citation type="journal article" date="2015" name="Fish Shellfish Immunol.">
        <title>Early steps in the European eel (Anguilla anguilla)-Vibrio vulnificus interaction in the gills: Role of the RtxA13 toxin.</title>
        <authorList>
            <person name="Callol A."/>
            <person name="Pajuelo D."/>
            <person name="Ebbesson L."/>
            <person name="Teles M."/>
            <person name="MacKenzie S."/>
            <person name="Amaro C."/>
        </authorList>
    </citation>
    <scope>NUCLEOTIDE SEQUENCE</scope>
</reference>
<evidence type="ECO:0000256" key="1">
    <source>
        <dbReference type="SAM" id="Phobius"/>
    </source>
</evidence>
<dbReference type="EMBL" id="GBXM01029618">
    <property type="protein sequence ID" value="JAH78959.1"/>
    <property type="molecule type" value="Transcribed_RNA"/>
</dbReference>
<dbReference type="AlphaFoldDB" id="A0A0E9VLF2"/>
<evidence type="ECO:0000313" key="2">
    <source>
        <dbReference type="EMBL" id="JAH78959.1"/>
    </source>
</evidence>
<feature type="transmembrane region" description="Helical" evidence="1">
    <location>
        <begin position="12"/>
        <end position="30"/>
    </location>
</feature>
<proteinExistence type="predicted"/>
<keyword evidence="1" id="KW-0472">Membrane</keyword>